<dbReference type="AlphaFoldDB" id="F9UAU6"/>
<sequence length="635" mass="72273">MVAELTPRGPDGTGYYSAAGIGLGHARLSIIDLEGGGQPIHNEDRTVWTVFNGEIFNYVELRRDLERRGHRFYTHSDTEVIVHLYDEYGDDFPGRMNGQFAIALWDTRRRRLLLVRDRPGILPLYFSRQDNRLLFASEVKGLLPAMSNRPELNFAALDQLMTFWAPTSPASLFSGVEEVSPAEMVIVEAGQVRRRRYWEWDFATDRDYLTGSTESLAEELSELLLDATRLRLRADVPVGAYLSGGLDSSGIAALVRHLGHPDLHTFSIGFEDPGLDEREHQVRISKYLDTRHASVLCRHGDIAAIFPQVIRRTEAPILRTAPAPMAILSALVRRHDYKVVLTGEGADEVFGGYDLFKEAKIRQFWARQPESMRRPMLLRRLYPYLDLNQRGGQAYLKRFFGQGLDQPDSPGFSHLPRWITTGKTREFLSSDLRASLPNDPVEGLIATLPESFGTWHPFNRAQYLEAKTLMAGYLLNSQGDRMLMANSVEGRFPFLDHRVIEFANRLHPRHKMRVLNEKYLLKRALAKYLPAETIARFKQPYRAPDIAAFFGSGASPPDYVTECLSVRSLHETGYFDPQRVQHLLRKIEHGRVIGFKDNMAFLAVLSTQLWHRIFIDRQDIPVGQITTSDASNSYS</sequence>
<dbReference type="EMBL" id="AFWV01000006">
    <property type="protein sequence ID" value="EGV18564.1"/>
    <property type="molecule type" value="Genomic_DNA"/>
</dbReference>
<dbReference type="eggNOG" id="COG0367">
    <property type="taxonomic scope" value="Bacteria"/>
</dbReference>
<organism evidence="11 12">
    <name type="scientific">Thiocapsa marina 5811</name>
    <dbReference type="NCBI Taxonomy" id="768671"/>
    <lineage>
        <taxon>Bacteria</taxon>
        <taxon>Pseudomonadati</taxon>
        <taxon>Pseudomonadota</taxon>
        <taxon>Gammaproteobacteria</taxon>
        <taxon>Chromatiales</taxon>
        <taxon>Chromatiaceae</taxon>
        <taxon>Thiocapsa</taxon>
    </lineage>
</organism>
<dbReference type="SUPFAM" id="SSF56235">
    <property type="entry name" value="N-terminal nucleophile aminohydrolases (Ntn hydrolases)"/>
    <property type="match status" value="1"/>
</dbReference>
<evidence type="ECO:0000256" key="3">
    <source>
        <dbReference type="ARBA" id="ARBA00012737"/>
    </source>
</evidence>
<dbReference type="PATRIC" id="fig|768671.3.peg.2098"/>
<dbReference type="STRING" id="768671.ThimaDRAFT_1982"/>
<evidence type="ECO:0000256" key="1">
    <source>
        <dbReference type="ARBA" id="ARBA00005187"/>
    </source>
</evidence>
<name>F9UAU6_9GAMM</name>
<dbReference type="CDD" id="cd00712">
    <property type="entry name" value="AsnB"/>
    <property type="match status" value="1"/>
</dbReference>
<evidence type="ECO:0000259" key="10">
    <source>
        <dbReference type="PROSITE" id="PS51278"/>
    </source>
</evidence>
<comment type="similarity">
    <text evidence="2">Belongs to the asparagine synthetase family.</text>
</comment>
<evidence type="ECO:0000256" key="2">
    <source>
        <dbReference type="ARBA" id="ARBA00005752"/>
    </source>
</evidence>
<evidence type="ECO:0000256" key="8">
    <source>
        <dbReference type="PIRSR" id="PIRSR001589-2"/>
    </source>
</evidence>
<reference evidence="11 12" key="1">
    <citation type="submission" date="2011-06" db="EMBL/GenBank/DDBJ databases">
        <title>The draft genome of Thiocapsa marina 5811.</title>
        <authorList>
            <consortium name="US DOE Joint Genome Institute (JGI-PGF)"/>
            <person name="Lucas S."/>
            <person name="Han J."/>
            <person name="Cheng J.-F."/>
            <person name="Goodwin L."/>
            <person name="Pitluck S."/>
            <person name="Peters L."/>
            <person name="Land M.L."/>
            <person name="Hauser L."/>
            <person name="Vogl K."/>
            <person name="Liu Z."/>
            <person name="Imhoff J."/>
            <person name="Thiel V."/>
            <person name="Frigaard N.-U."/>
            <person name="Bryant D."/>
            <person name="Woyke T.J."/>
        </authorList>
    </citation>
    <scope>NUCLEOTIDE SEQUENCE [LARGE SCALE GENOMIC DNA]</scope>
    <source>
        <strain evidence="11 12">5811</strain>
    </source>
</reference>
<gene>
    <name evidence="11" type="ORF">ThimaDRAFT_1982</name>
</gene>
<proteinExistence type="inferred from homology"/>
<dbReference type="Gene3D" id="3.40.50.620">
    <property type="entry name" value="HUPs"/>
    <property type="match status" value="2"/>
</dbReference>
<dbReference type="Gene3D" id="3.60.20.10">
    <property type="entry name" value="Glutamine Phosphoribosylpyrophosphate, subunit 1, domain 1"/>
    <property type="match status" value="1"/>
</dbReference>
<dbReference type="PANTHER" id="PTHR43284:SF1">
    <property type="entry name" value="ASPARAGINE SYNTHETASE"/>
    <property type="match status" value="1"/>
</dbReference>
<dbReference type="CDD" id="cd01991">
    <property type="entry name" value="Asn_synthase_B_C"/>
    <property type="match status" value="1"/>
</dbReference>
<dbReference type="GO" id="GO:0004066">
    <property type="term" value="F:asparagine synthase (glutamine-hydrolyzing) activity"/>
    <property type="evidence" value="ECO:0007669"/>
    <property type="project" value="UniProtKB-EC"/>
</dbReference>
<dbReference type="NCBIfam" id="TIGR01536">
    <property type="entry name" value="asn_synth_AEB"/>
    <property type="match status" value="1"/>
</dbReference>
<comment type="pathway">
    <text evidence="1">Amino-acid biosynthesis; L-asparagine biosynthesis; L-asparagine from L-aspartate (L-Gln route): step 1/1.</text>
</comment>
<dbReference type="SUPFAM" id="SSF52402">
    <property type="entry name" value="Adenine nucleotide alpha hydrolases-like"/>
    <property type="match status" value="1"/>
</dbReference>
<dbReference type="Pfam" id="PF00733">
    <property type="entry name" value="Asn_synthase"/>
    <property type="match status" value="1"/>
</dbReference>
<evidence type="ECO:0000256" key="7">
    <source>
        <dbReference type="ARBA" id="ARBA00048741"/>
    </source>
</evidence>
<feature type="binding site" evidence="8">
    <location>
        <position position="268"/>
    </location>
    <ligand>
        <name>ATP</name>
        <dbReference type="ChEBI" id="CHEBI:30616"/>
    </ligand>
</feature>
<accession>F9UAU6</accession>
<evidence type="ECO:0000313" key="12">
    <source>
        <dbReference type="Proteomes" id="UP000005459"/>
    </source>
</evidence>
<dbReference type="InterPro" id="IPR029055">
    <property type="entry name" value="Ntn_hydrolases_N"/>
</dbReference>
<dbReference type="InterPro" id="IPR006426">
    <property type="entry name" value="Asn_synth_AEB"/>
</dbReference>
<dbReference type="PROSITE" id="PS51278">
    <property type="entry name" value="GATASE_TYPE_2"/>
    <property type="match status" value="1"/>
</dbReference>
<feature type="site" description="Important for beta-aspartyl-AMP intermediate formation" evidence="9">
    <location>
        <position position="344"/>
    </location>
</feature>
<dbReference type="Proteomes" id="UP000005459">
    <property type="component" value="Unassembled WGS sequence"/>
</dbReference>
<keyword evidence="4 8" id="KW-0547">Nucleotide-binding</keyword>
<keyword evidence="11" id="KW-0436">Ligase</keyword>
<evidence type="ECO:0000256" key="4">
    <source>
        <dbReference type="ARBA" id="ARBA00022741"/>
    </source>
</evidence>
<feature type="domain" description="Glutamine amidotransferase type-2" evidence="10">
    <location>
        <begin position="1"/>
        <end position="190"/>
    </location>
</feature>
<dbReference type="Pfam" id="PF13537">
    <property type="entry name" value="GATase_7"/>
    <property type="match status" value="1"/>
</dbReference>
<keyword evidence="6" id="KW-0315">Glutamine amidotransferase</keyword>
<dbReference type="InterPro" id="IPR017932">
    <property type="entry name" value="GATase_2_dom"/>
</dbReference>
<dbReference type="GO" id="GO:0005524">
    <property type="term" value="F:ATP binding"/>
    <property type="evidence" value="ECO:0007669"/>
    <property type="project" value="UniProtKB-KW"/>
</dbReference>
<dbReference type="InterPro" id="IPR001962">
    <property type="entry name" value="Asn_synthase"/>
</dbReference>
<dbReference type="InterPro" id="IPR051786">
    <property type="entry name" value="ASN_synthetase/amidase"/>
</dbReference>
<dbReference type="PIRSF" id="PIRSF001589">
    <property type="entry name" value="Asn_synthetase_glu-h"/>
    <property type="match status" value="1"/>
</dbReference>
<evidence type="ECO:0000256" key="9">
    <source>
        <dbReference type="PIRSR" id="PIRSR001589-3"/>
    </source>
</evidence>
<feature type="binding site" evidence="8">
    <location>
        <position position="77"/>
    </location>
    <ligand>
        <name>L-glutamine</name>
        <dbReference type="ChEBI" id="CHEBI:58359"/>
    </ligand>
</feature>
<dbReference type="GO" id="GO:0005829">
    <property type="term" value="C:cytosol"/>
    <property type="evidence" value="ECO:0007669"/>
    <property type="project" value="TreeGrafter"/>
</dbReference>
<evidence type="ECO:0000256" key="6">
    <source>
        <dbReference type="ARBA" id="ARBA00022962"/>
    </source>
</evidence>
<dbReference type="InterPro" id="IPR033738">
    <property type="entry name" value="AsnB_N"/>
</dbReference>
<protein>
    <recommendedName>
        <fullName evidence="3">asparagine synthase (glutamine-hydrolyzing)</fullName>
        <ecNumber evidence="3">6.3.5.4</ecNumber>
    </recommendedName>
</protein>
<keyword evidence="5 8" id="KW-0067">ATP-binding</keyword>
<dbReference type="GO" id="GO:0006529">
    <property type="term" value="P:asparagine biosynthetic process"/>
    <property type="evidence" value="ECO:0007669"/>
    <property type="project" value="InterPro"/>
</dbReference>
<dbReference type="PANTHER" id="PTHR43284">
    <property type="entry name" value="ASPARAGINE SYNTHETASE (GLUTAMINE-HYDROLYZING)"/>
    <property type="match status" value="1"/>
</dbReference>
<evidence type="ECO:0000313" key="11">
    <source>
        <dbReference type="EMBL" id="EGV18564.1"/>
    </source>
</evidence>
<evidence type="ECO:0000256" key="5">
    <source>
        <dbReference type="ARBA" id="ARBA00022840"/>
    </source>
</evidence>
<comment type="catalytic activity">
    <reaction evidence="7">
        <text>L-aspartate + L-glutamine + ATP + H2O = L-asparagine + L-glutamate + AMP + diphosphate + H(+)</text>
        <dbReference type="Rhea" id="RHEA:12228"/>
        <dbReference type="ChEBI" id="CHEBI:15377"/>
        <dbReference type="ChEBI" id="CHEBI:15378"/>
        <dbReference type="ChEBI" id="CHEBI:29985"/>
        <dbReference type="ChEBI" id="CHEBI:29991"/>
        <dbReference type="ChEBI" id="CHEBI:30616"/>
        <dbReference type="ChEBI" id="CHEBI:33019"/>
        <dbReference type="ChEBI" id="CHEBI:58048"/>
        <dbReference type="ChEBI" id="CHEBI:58359"/>
        <dbReference type="ChEBI" id="CHEBI:456215"/>
        <dbReference type="EC" id="6.3.5.4"/>
    </reaction>
</comment>
<dbReference type="InterPro" id="IPR014729">
    <property type="entry name" value="Rossmann-like_a/b/a_fold"/>
</dbReference>
<dbReference type="EC" id="6.3.5.4" evidence="3"/>
<keyword evidence="12" id="KW-1185">Reference proteome</keyword>